<accession>A0ABR4D6C3</accession>
<feature type="region of interest" description="Disordered" evidence="1">
    <location>
        <begin position="264"/>
        <end position="294"/>
    </location>
</feature>
<evidence type="ECO:0000256" key="1">
    <source>
        <dbReference type="SAM" id="MobiDB-lite"/>
    </source>
</evidence>
<feature type="compositionally biased region" description="Basic and acidic residues" evidence="1">
    <location>
        <begin position="747"/>
        <end position="774"/>
    </location>
</feature>
<dbReference type="EMBL" id="JAZGUE010000005">
    <property type="protein sequence ID" value="KAL2265915.1"/>
    <property type="molecule type" value="Genomic_DNA"/>
</dbReference>
<reference evidence="3 4" key="1">
    <citation type="journal article" date="2024" name="Commun. Biol.">
        <title>Comparative genomic analysis of thermophilic fungi reveals convergent evolutionary adaptations and gene losses.</title>
        <authorList>
            <person name="Steindorff A.S."/>
            <person name="Aguilar-Pontes M.V."/>
            <person name="Robinson A.J."/>
            <person name="Andreopoulos B."/>
            <person name="LaButti K."/>
            <person name="Kuo A."/>
            <person name="Mondo S."/>
            <person name="Riley R."/>
            <person name="Otillar R."/>
            <person name="Haridas S."/>
            <person name="Lipzen A."/>
            <person name="Grimwood J."/>
            <person name="Schmutz J."/>
            <person name="Clum A."/>
            <person name="Reid I.D."/>
            <person name="Moisan M.C."/>
            <person name="Butler G."/>
            <person name="Nguyen T.T.M."/>
            <person name="Dewar K."/>
            <person name="Conant G."/>
            <person name="Drula E."/>
            <person name="Henrissat B."/>
            <person name="Hansel C."/>
            <person name="Singer S."/>
            <person name="Hutchinson M.I."/>
            <person name="de Vries R.P."/>
            <person name="Natvig D.O."/>
            <person name="Powell A.J."/>
            <person name="Tsang A."/>
            <person name="Grigoriev I.V."/>
        </authorList>
    </citation>
    <scope>NUCLEOTIDE SEQUENCE [LARGE SCALE GENOMIC DNA]</scope>
    <source>
        <strain evidence="3 4">ATCC 22073</strain>
    </source>
</reference>
<dbReference type="Proteomes" id="UP001600064">
    <property type="component" value="Unassembled WGS sequence"/>
</dbReference>
<proteinExistence type="predicted"/>
<gene>
    <name evidence="3" type="ORF">VTJ83DRAFT_5267</name>
</gene>
<keyword evidence="4" id="KW-1185">Reference proteome</keyword>
<comment type="caution">
    <text evidence="3">The sequence shown here is derived from an EMBL/GenBank/DDBJ whole genome shotgun (WGS) entry which is preliminary data.</text>
</comment>
<evidence type="ECO:0000313" key="3">
    <source>
        <dbReference type="EMBL" id="KAL2265915.1"/>
    </source>
</evidence>
<feature type="region of interest" description="Disordered" evidence="1">
    <location>
        <begin position="188"/>
        <end position="219"/>
    </location>
</feature>
<feature type="region of interest" description="Disordered" evidence="1">
    <location>
        <begin position="134"/>
        <end position="159"/>
    </location>
</feature>
<dbReference type="RefSeq" id="XP_070864642.1">
    <property type="nucleotide sequence ID" value="XM_071011848.1"/>
</dbReference>
<feature type="region of interest" description="Disordered" evidence="1">
    <location>
        <begin position="705"/>
        <end position="728"/>
    </location>
</feature>
<feature type="compositionally biased region" description="Polar residues" evidence="1">
    <location>
        <begin position="509"/>
        <end position="518"/>
    </location>
</feature>
<name>A0ABR4D6C3_9PEZI</name>
<feature type="region of interest" description="Disordered" evidence="1">
    <location>
        <begin position="747"/>
        <end position="893"/>
    </location>
</feature>
<sequence>MEWFWIPPMFGPCLGSELQQALISGTAVVAEITQVGLLYRPIEIHVVADCCLPVTPPASNNAPSATGAHQRTVTPSLSQLSLGSVRSEASRAGPGSSSSTKRSLDHPLDGSPQPKRRLAAEAITASFRRSAPCLEPNLRTAAEGGEPRRGLSRRSTAPIRSLFLAPRRGRLSPPVGDPGDVETETFWGKGGGSSTDPFSGPRWPVHPTEHPSASRDEGYVRKRRGRPFWQLTSAPVIGSRRAEEAFDAEALLAGLEAEHAVRLETSQGRSPSEEAVSKGTPADNAEDDTGARLNVPRALEDVREETEDDADNDSAIVNAADETNPLVMCGKRKYSDWIGYFSTFTTQDDGPHTKHPPLDGARRQISGGGALFPEGYQPRLEEPEPWVCPVRDCQVIFPEVWALGGHFSVSRQITETRLRWGTDGGTTTKALHRGALLNDNQDGTMSVIGKRTAPDPVSGRMPPLVVSRRPIDPATAPPKAAPHRPGRRKKVVNRAEGSNAKKRKEPNKTGETQKQPGSLSDAFSPPRPASSRASVQTLNPDDEDRTRDQQPLAPVRLSETSSPEEEVRSNPFLRYRQRELPEPRSLQLLQDGHLSSGKMACAMLVYLTGVQTEPPCHAGVSKGVPQTRFEPIETPARPEPPTTLVQDGAPDNNADKESDTDGDGDGDGDTDLIVSPATTSGSPACRTAVRVQQRLAGRPRMVAIGRASNTESAGGRPGSVRGDGTDAKRRGSIRRLAAKLGAKAVRREAAVRAPREKPVPECGEAGEKRTDGEGRGVGPTAEAEAAPTKANDRSTGGTPGRRRSRRLRELQLQFDSQVEARASKTTGASPASKLGGASPSKVSKLRSRVKNGRGIGGGAKHPTMAESHGVGGRHGGLQGDPGTAPDMPLAPAGWEMAPGRIRLGMGEDAQSEFWLAV</sequence>
<evidence type="ECO:0000313" key="4">
    <source>
        <dbReference type="Proteomes" id="UP001600064"/>
    </source>
</evidence>
<feature type="compositionally biased region" description="Polar residues" evidence="1">
    <location>
        <begin position="59"/>
        <end position="84"/>
    </location>
</feature>
<feature type="region of interest" description="Disordered" evidence="1">
    <location>
        <begin position="630"/>
        <end position="687"/>
    </location>
</feature>
<feature type="signal peptide" evidence="2">
    <location>
        <begin position="1"/>
        <end position="15"/>
    </location>
</feature>
<feature type="chain" id="PRO_5045794476" evidence="2">
    <location>
        <begin position="16"/>
        <end position="917"/>
    </location>
</feature>
<feature type="compositionally biased region" description="Basic and acidic residues" evidence="1">
    <location>
        <begin position="207"/>
        <end position="219"/>
    </location>
</feature>
<feature type="compositionally biased region" description="Gly residues" evidence="1">
    <location>
        <begin position="869"/>
        <end position="879"/>
    </location>
</feature>
<feature type="compositionally biased region" description="Basic residues" evidence="1">
    <location>
        <begin position="481"/>
        <end position="492"/>
    </location>
</feature>
<organism evidence="3 4">
    <name type="scientific">Remersonia thermophila</name>
    <dbReference type="NCBI Taxonomy" id="72144"/>
    <lineage>
        <taxon>Eukaryota</taxon>
        <taxon>Fungi</taxon>
        <taxon>Dikarya</taxon>
        <taxon>Ascomycota</taxon>
        <taxon>Pezizomycotina</taxon>
        <taxon>Sordariomycetes</taxon>
        <taxon>Sordariomycetidae</taxon>
        <taxon>Sordariales</taxon>
        <taxon>Sordariales incertae sedis</taxon>
        <taxon>Remersonia</taxon>
    </lineage>
</organism>
<feature type="region of interest" description="Disordered" evidence="1">
    <location>
        <begin position="440"/>
        <end position="578"/>
    </location>
</feature>
<dbReference type="GeneID" id="98126492"/>
<keyword evidence="2" id="KW-0732">Signal</keyword>
<feature type="region of interest" description="Disordered" evidence="1">
    <location>
        <begin position="59"/>
        <end position="115"/>
    </location>
</feature>
<feature type="compositionally biased region" description="Low complexity" evidence="1">
    <location>
        <begin position="779"/>
        <end position="796"/>
    </location>
</feature>
<feature type="compositionally biased region" description="Acidic residues" evidence="1">
    <location>
        <begin position="660"/>
        <end position="670"/>
    </location>
</feature>
<evidence type="ECO:0000256" key="2">
    <source>
        <dbReference type="SAM" id="SignalP"/>
    </source>
</evidence>
<protein>
    <submittedName>
        <fullName evidence="3">Uncharacterized protein</fullName>
    </submittedName>
</protein>